<comment type="subcellular location">
    <subcellularLocation>
        <location evidence="1">Membrane</location>
        <topology evidence="1">Multi-pass membrane protein</topology>
    </subcellularLocation>
</comment>
<evidence type="ECO:0000256" key="1">
    <source>
        <dbReference type="ARBA" id="ARBA00004141"/>
    </source>
</evidence>
<feature type="domain" description="Cation efflux protein transmembrane" evidence="10">
    <location>
        <begin position="23"/>
        <end position="214"/>
    </location>
</feature>
<dbReference type="InterPro" id="IPR027470">
    <property type="entry name" value="Cation_efflux_CTD"/>
</dbReference>
<dbReference type="Pfam" id="PF01545">
    <property type="entry name" value="Cation_efflux"/>
    <property type="match status" value="1"/>
</dbReference>
<keyword evidence="3" id="KW-0813">Transport</keyword>
<gene>
    <name evidence="12" type="ORF">GWK10_09210</name>
</gene>
<feature type="transmembrane region" description="Helical" evidence="9">
    <location>
        <begin position="156"/>
        <end position="178"/>
    </location>
</feature>
<dbReference type="Pfam" id="PF16916">
    <property type="entry name" value="ZT_dimer"/>
    <property type="match status" value="1"/>
</dbReference>
<dbReference type="GO" id="GO:0005385">
    <property type="term" value="F:zinc ion transmembrane transporter activity"/>
    <property type="evidence" value="ECO:0007669"/>
    <property type="project" value="TreeGrafter"/>
</dbReference>
<dbReference type="NCBIfam" id="TIGR01297">
    <property type="entry name" value="CDF"/>
    <property type="match status" value="1"/>
</dbReference>
<proteinExistence type="inferred from homology"/>
<name>A0A6M0CHG2_9FLAO</name>
<evidence type="ECO:0000256" key="8">
    <source>
        <dbReference type="ARBA" id="ARBA00023136"/>
    </source>
</evidence>
<keyword evidence="7" id="KW-0406">Ion transport</keyword>
<reference evidence="12 13" key="1">
    <citation type="submission" date="2020-01" db="EMBL/GenBank/DDBJ databases">
        <title>Spongiivirga citrea KCTC 32990T.</title>
        <authorList>
            <person name="Wang G."/>
        </authorList>
    </citation>
    <scope>NUCLEOTIDE SEQUENCE [LARGE SCALE GENOMIC DNA]</scope>
    <source>
        <strain evidence="12 13">KCTC 32990</strain>
    </source>
</reference>
<dbReference type="RefSeq" id="WP_164031830.1">
    <property type="nucleotide sequence ID" value="NZ_JAABOQ010000003.1"/>
</dbReference>
<evidence type="ECO:0000313" key="13">
    <source>
        <dbReference type="Proteomes" id="UP000474296"/>
    </source>
</evidence>
<accession>A0A6M0CHG2</accession>
<evidence type="ECO:0000259" key="10">
    <source>
        <dbReference type="Pfam" id="PF01545"/>
    </source>
</evidence>
<comment type="caution">
    <text evidence="12">The sequence shown here is derived from an EMBL/GenBank/DDBJ whole genome shotgun (WGS) entry which is preliminary data.</text>
</comment>
<dbReference type="InterPro" id="IPR050681">
    <property type="entry name" value="CDF/SLC30A"/>
</dbReference>
<feature type="transmembrane region" description="Helical" evidence="9">
    <location>
        <begin position="121"/>
        <end position="144"/>
    </location>
</feature>
<keyword evidence="4 9" id="KW-0812">Transmembrane</keyword>
<dbReference type="AlphaFoldDB" id="A0A6M0CHG2"/>
<organism evidence="12 13">
    <name type="scientific">Spongiivirga citrea</name>
    <dbReference type="NCBI Taxonomy" id="1481457"/>
    <lineage>
        <taxon>Bacteria</taxon>
        <taxon>Pseudomonadati</taxon>
        <taxon>Bacteroidota</taxon>
        <taxon>Flavobacteriia</taxon>
        <taxon>Flavobacteriales</taxon>
        <taxon>Flavobacteriaceae</taxon>
        <taxon>Spongiivirga</taxon>
    </lineage>
</organism>
<dbReference type="InterPro" id="IPR058533">
    <property type="entry name" value="Cation_efflux_TM"/>
</dbReference>
<protein>
    <submittedName>
        <fullName evidence="12">Cation diffusion facilitator family transporter</fullName>
    </submittedName>
</protein>
<feature type="transmembrane region" description="Helical" evidence="9">
    <location>
        <begin position="184"/>
        <end position="206"/>
    </location>
</feature>
<dbReference type="InterPro" id="IPR036837">
    <property type="entry name" value="Cation_efflux_CTD_sf"/>
</dbReference>
<dbReference type="SUPFAM" id="SSF160240">
    <property type="entry name" value="Cation efflux protein cytoplasmic domain-like"/>
    <property type="match status" value="1"/>
</dbReference>
<evidence type="ECO:0000256" key="6">
    <source>
        <dbReference type="ARBA" id="ARBA00022989"/>
    </source>
</evidence>
<keyword evidence="6 9" id="KW-1133">Transmembrane helix</keyword>
<dbReference type="Proteomes" id="UP000474296">
    <property type="component" value="Unassembled WGS sequence"/>
</dbReference>
<evidence type="ECO:0000256" key="9">
    <source>
        <dbReference type="SAM" id="Phobius"/>
    </source>
</evidence>
<feature type="domain" description="Cation efflux protein cytoplasmic" evidence="11">
    <location>
        <begin position="218"/>
        <end position="294"/>
    </location>
</feature>
<keyword evidence="13" id="KW-1185">Reference proteome</keyword>
<dbReference type="PANTHER" id="PTHR11562">
    <property type="entry name" value="CATION EFFLUX PROTEIN/ ZINC TRANSPORTER"/>
    <property type="match status" value="1"/>
</dbReference>
<dbReference type="GO" id="GO:0005886">
    <property type="term" value="C:plasma membrane"/>
    <property type="evidence" value="ECO:0007669"/>
    <property type="project" value="TreeGrafter"/>
</dbReference>
<keyword evidence="5" id="KW-0864">Zinc transport</keyword>
<evidence type="ECO:0000259" key="11">
    <source>
        <dbReference type="Pfam" id="PF16916"/>
    </source>
</evidence>
<dbReference type="PANTHER" id="PTHR11562:SF17">
    <property type="entry name" value="RE54080P-RELATED"/>
    <property type="match status" value="1"/>
</dbReference>
<evidence type="ECO:0000256" key="5">
    <source>
        <dbReference type="ARBA" id="ARBA00022906"/>
    </source>
</evidence>
<dbReference type="SUPFAM" id="SSF161111">
    <property type="entry name" value="Cation efflux protein transmembrane domain-like"/>
    <property type="match status" value="1"/>
</dbReference>
<comment type="similarity">
    <text evidence="2">Belongs to the cation diffusion facilitator (CDF) transporter (TC 2.A.4) family. SLC30A subfamily.</text>
</comment>
<sequence length="307" mass="34224">MAHTHEHNHGHSHRHGDLKGRNLLISIFLNILITAAQVVGGIISGSLALLSDALHNFSDVLSLIISYIANKLSGKKASTNKTFGYKRAEIIAAFVNAATLVVVAVLLIIEAIKRFQNPEEIGSNLVIWLALLGIIANGFSVLLIKKDADVNMNMKSAYLHLLTDMMASVAVLIGGVLMKFFGVFWIDSLLTLLIGVYLIYMGYDLLRSSTRVLMLFTPEDINIKKIVAAVVNIPSVKNMHHIHVWQLNEDEVHLEAHIDFEEDINLSEFDRILNTIEELLFHDFDINHVNIQPEFGKCDAKDVIVQD</sequence>
<dbReference type="InterPro" id="IPR002524">
    <property type="entry name" value="Cation_efflux"/>
</dbReference>
<evidence type="ECO:0000256" key="4">
    <source>
        <dbReference type="ARBA" id="ARBA00022692"/>
    </source>
</evidence>
<dbReference type="Gene3D" id="1.20.1510.10">
    <property type="entry name" value="Cation efflux protein transmembrane domain"/>
    <property type="match status" value="1"/>
</dbReference>
<dbReference type="Gene3D" id="3.30.70.1350">
    <property type="entry name" value="Cation efflux protein, cytoplasmic domain"/>
    <property type="match status" value="1"/>
</dbReference>
<evidence type="ECO:0000256" key="3">
    <source>
        <dbReference type="ARBA" id="ARBA00022448"/>
    </source>
</evidence>
<keyword evidence="5" id="KW-0862">Zinc</keyword>
<evidence type="ECO:0000313" key="12">
    <source>
        <dbReference type="EMBL" id="NER17388.1"/>
    </source>
</evidence>
<dbReference type="EMBL" id="JAABOQ010000003">
    <property type="protein sequence ID" value="NER17388.1"/>
    <property type="molecule type" value="Genomic_DNA"/>
</dbReference>
<feature type="transmembrane region" description="Helical" evidence="9">
    <location>
        <begin position="53"/>
        <end position="69"/>
    </location>
</feature>
<keyword evidence="8 9" id="KW-0472">Membrane</keyword>
<evidence type="ECO:0000256" key="7">
    <source>
        <dbReference type="ARBA" id="ARBA00023065"/>
    </source>
</evidence>
<dbReference type="InterPro" id="IPR027469">
    <property type="entry name" value="Cation_efflux_TMD_sf"/>
</dbReference>
<feature type="transmembrane region" description="Helical" evidence="9">
    <location>
        <begin position="90"/>
        <end position="109"/>
    </location>
</feature>
<feature type="transmembrane region" description="Helical" evidence="9">
    <location>
        <begin position="23"/>
        <end position="47"/>
    </location>
</feature>
<evidence type="ECO:0000256" key="2">
    <source>
        <dbReference type="ARBA" id="ARBA00008873"/>
    </source>
</evidence>